<dbReference type="GO" id="GO:0004497">
    <property type="term" value="F:monooxygenase activity"/>
    <property type="evidence" value="ECO:0007669"/>
    <property type="project" value="UniProtKB-KW"/>
</dbReference>
<dbReference type="InterPro" id="IPR011008">
    <property type="entry name" value="Dimeric_a/b-barrel"/>
</dbReference>
<evidence type="ECO:0000313" key="3">
    <source>
        <dbReference type="Proteomes" id="UP000005876"/>
    </source>
</evidence>
<dbReference type="SUPFAM" id="SSF54909">
    <property type="entry name" value="Dimeric alpha+beta barrel"/>
    <property type="match status" value="1"/>
</dbReference>
<evidence type="ECO:0000313" key="2">
    <source>
        <dbReference type="EMBL" id="AET56911.1"/>
    </source>
</evidence>
<dbReference type="Proteomes" id="UP000005876">
    <property type="component" value="Chromosome"/>
</dbReference>
<reference key="2">
    <citation type="submission" date="2011-11" db="EMBL/GenBank/DDBJ databases">
        <authorList>
            <person name="Shin S.H."/>
            <person name="Kim S."/>
            <person name="Kim J.Y."/>
        </authorList>
    </citation>
    <scope>NUCLEOTIDE SEQUENCE</scope>
    <source>
        <strain>HPL-003</strain>
    </source>
</reference>
<reference evidence="3" key="1">
    <citation type="submission" date="2011-11" db="EMBL/GenBank/DDBJ databases">
        <title>Complete sequence of Paenibacillus terrae HPL-003.</title>
        <authorList>
            <person name="Shin S.H."/>
            <person name="Kim S."/>
            <person name="Kim J.Y."/>
        </authorList>
    </citation>
    <scope>NUCLEOTIDE SEQUENCE [LARGE SCALE GENOMIC DNA]</scope>
    <source>
        <strain evidence="3">HPL-003</strain>
    </source>
</reference>
<organism evidence="2 3">
    <name type="scientific">Paenibacillus terrae (strain HPL-003)</name>
    <dbReference type="NCBI Taxonomy" id="985665"/>
    <lineage>
        <taxon>Bacteria</taxon>
        <taxon>Bacillati</taxon>
        <taxon>Bacillota</taxon>
        <taxon>Bacilli</taxon>
        <taxon>Bacillales</taxon>
        <taxon>Paenibacillaceae</taxon>
        <taxon>Paenibacillus</taxon>
    </lineage>
</organism>
<dbReference type="STRING" id="985665.HPL003_00635"/>
<proteinExistence type="predicted"/>
<dbReference type="AlphaFoldDB" id="G7VUB4"/>
<protein>
    <submittedName>
        <fullName evidence="2">Antibiotic biosynthesis monooxygenase</fullName>
    </submittedName>
</protein>
<keyword evidence="2" id="KW-0503">Monooxygenase</keyword>
<dbReference type="InterPro" id="IPR007138">
    <property type="entry name" value="ABM_dom"/>
</dbReference>
<dbReference type="eggNOG" id="COG1359">
    <property type="taxonomic scope" value="Bacteria"/>
</dbReference>
<dbReference type="EMBL" id="CP003107">
    <property type="protein sequence ID" value="AET56911.1"/>
    <property type="molecule type" value="Genomic_DNA"/>
</dbReference>
<sequence>MDYDESGQYVIDPLDASLGQADDRQATGGRIGDSCANHLSVQTYVPYFLMSYGMALQIESEILVGKMVEASTRTFAHYETMLSDQTKKKGEWTMSKHAMFGKLTAHPGKREELAKMMLESVETLNNMEGCIYYILHAAQDDLDDLWITELWESHEAHAASLKNEKVLELIGRCRHLIAEASTIKVRPLGGKGF</sequence>
<gene>
    <name evidence="2" type="ordered locus">HPL003_00635</name>
</gene>
<evidence type="ECO:0000259" key="1">
    <source>
        <dbReference type="PROSITE" id="PS51725"/>
    </source>
</evidence>
<feature type="domain" description="ABM" evidence="1">
    <location>
        <begin position="97"/>
        <end position="185"/>
    </location>
</feature>
<keyword evidence="2" id="KW-0560">Oxidoreductase</keyword>
<name>G7VUB4_PAETH</name>
<dbReference type="Gene3D" id="3.30.70.100">
    <property type="match status" value="1"/>
</dbReference>
<accession>G7VUB4</accession>
<dbReference type="PROSITE" id="PS51725">
    <property type="entry name" value="ABM"/>
    <property type="match status" value="1"/>
</dbReference>
<dbReference type="HOGENOM" id="CLU_1407589_0_0_9"/>
<reference evidence="2 3" key="3">
    <citation type="journal article" date="2012" name="J. Bacteriol.">
        <title>Genome Sequence of Paenibacillus terrae HPL-003, a Xylanase-Producing Bacterium Isolated from Soil Found in Forest Residue.</title>
        <authorList>
            <person name="Shin S.H."/>
            <person name="Kim S."/>
            <person name="Kim J.Y."/>
            <person name="Song H.Y."/>
            <person name="Cho S.J."/>
            <person name="Kim D.R."/>
            <person name="Lee K.I."/>
            <person name="Lim H.K."/>
            <person name="Park N.J."/>
            <person name="Hwang I.T."/>
            <person name="Yang K.S."/>
        </authorList>
    </citation>
    <scope>NUCLEOTIDE SEQUENCE [LARGE SCALE GENOMIC DNA]</scope>
    <source>
        <strain evidence="2 3">HPL-003</strain>
    </source>
</reference>
<dbReference type="Pfam" id="PF03992">
    <property type="entry name" value="ABM"/>
    <property type="match status" value="1"/>
</dbReference>
<dbReference type="KEGG" id="pta:HPL003_00635"/>